<evidence type="ECO:0008006" key="3">
    <source>
        <dbReference type="Google" id="ProtNLM"/>
    </source>
</evidence>
<dbReference type="SMART" id="SM00855">
    <property type="entry name" value="PGAM"/>
    <property type="match status" value="1"/>
</dbReference>
<comment type="caution">
    <text evidence="1">The sequence shown here is derived from an EMBL/GenBank/DDBJ whole genome shotgun (WGS) entry which is preliminary data.</text>
</comment>
<dbReference type="InterPro" id="IPR013078">
    <property type="entry name" value="His_Pase_superF_clade-1"/>
</dbReference>
<dbReference type="SUPFAM" id="SSF53254">
    <property type="entry name" value="Phosphoglycerate mutase-like"/>
    <property type="match status" value="1"/>
</dbReference>
<sequence>MRVTLVRHTTVDVPRMICYGQTDVPLKESFEEEAKVVRGKINPKTYDHVYCSPLSRCVRLAEFCGYKDATKDNRLKEINFGEWEWTFMYSNPDPRVSHWFENQLTEPMPSGESFLMIRDRFQDFLQEKKAELQDNLLVFTHGGIFLSAELLKGKTFNNDFFDYLPPYGTVAEYEF</sequence>
<dbReference type="Pfam" id="PF00300">
    <property type="entry name" value="His_Phos_1"/>
    <property type="match status" value="1"/>
</dbReference>
<protein>
    <recommendedName>
        <fullName evidence="3">Alpha-ribazole phosphatase</fullName>
    </recommendedName>
</protein>
<dbReference type="AlphaFoldDB" id="A0A0Q4B9F9"/>
<dbReference type="GO" id="GO:0016791">
    <property type="term" value="F:phosphatase activity"/>
    <property type="evidence" value="ECO:0007669"/>
    <property type="project" value="TreeGrafter"/>
</dbReference>
<gene>
    <name evidence="1" type="ORF">AL399_02980</name>
</gene>
<dbReference type="PATRIC" id="fig|1702214.3.peg.965"/>
<dbReference type="PANTHER" id="PTHR48100">
    <property type="entry name" value="BROAD-SPECIFICITY PHOSPHATASE YOR283W-RELATED"/>
    <property type="match status" value="1"/>
</dbReference>
<organism evidence="1 2">
    <name type="scientific">Candidatus [Bacteroides] periocalifornicus</name>
    <dbReference type="NCBI Taxonomy" id="1702214"/>
    <lineage>
        <taxon>Bacteria</taxon>
        <taxon>Pseudomonadati</taxon>
        <taxon>Bacteroidota</taxon>
    </lineage>
</organism>
<dbReference type="InterPro" id="IPR029033">
    <property type="entry name" value="His_PPase_superfam"/>
</dbReference>
<dbReference type="Proteomes" id="UP000054172">
    <property type="component" value="Unassembled WGS sequence"/>
</dbReference>
<accession>A0A0Q4B9F9</accession>
<keyword evidence="2" id="KW-1185">Reference proteome</keyword>
<proteinExistence type="predicted"/>
<dbReference type="EMBL" id="LIIK01000009">
    <property type="protein sequence ID" value="KQM09239.1"/>
    <property type="molecule type" value="Genomic_DNA"/>
</dbReference>
<dbReference type="CDD" id="cd07067">
    <property type="entry name" value="HP_PGM_like"/>
    <property type="match status" value="1"/>
</dbReference>
<dbReference type="STRING" id="1702214.AL399_02980"/>
<dbReference type="PANTHER" id="PTHR48100:SF1">
    <property type="entry name" value="HISTIDINE PHOSPHATASE FAMILY PROTEIN-RELATED"/>
    <property type="match status" value="1"/>
</dbReference>
<dbReference type="InterPro" id="IPR050275">
    <property type="entry name" value="PGM_Phosphatase"/>
</dbReference>
<dbReference type="GO" id="GO:0005737">
    <property type="term" value="C:cytoplasm"/>
    <property type="evidence" value="ECO:0007669"/>
    <property type="project" value="TreeGrafter"/>
</dbReference>
<evidence type="ECO:0000313" key="1">
    <source>
        <dbReference type="EMBL" id="KQM09239.1"/>
    </source>
</evidence>
<reference evidence="1" key="1">
    <citation type="submission" date="2015-08" db="EMBL/GenBank/DDBJ databases">
        <title>Candidatus Bacteriodes Periocalifornicus.</title>
        <authorList>
            <person name="McLean J.S."/>
            <person name="Kelley S."/>
        </authorList>
    </citation>
    <scope>NUCLEOTIDE SEQUENCE [LARGE SCALE GENOMIC DNA]</scope>
    <source>
        <strain evidence="1">12B</strain>
    </source>
</reference>
<evidence type="ECO:0000313" key="2">
    <source>
        <dbReference type="Proteomes" id="UP000054172"/>
    </source>
</evidence>
<name>A0A0Q4B9F9_9BACT</name>
<dbReference type="Gene3D" id="3.40.50.1240">
    <property type="entry name" value="Phosphoglycerate mutase-like"/>
    <property type="match status" value="1"/>
</dbReference>